<dbReference type="Proteomes" id="UP000261111">
    <property type="component" value="Unassembled WGS sequence"/>
</dbReference>
<comment type="caution">
    <text evidence="2">The sequence shown here is derived from an EMBL/GenBank/DDBJ whole genome shotgun (WGS) entry which is preliminary data.</text>
</comment>
<feature type="domain" description="DUF551" evidence="1">
    <location>
        <begin position="74"/>
        <end position="128"/>
    </location>
</feature>
<dbReference type="RefSeq" id="WP_117441306.1">
    <property type="nucleotide sequence ID" value="NZ_QVIA01000034.1"/>
</dbReference>
<name>A0A3E2WF12_9FIRM</name>
<organism evidence="2 3">
    <name type="scientific">Hungatella hathewayi</name>
    <dbReference type="NCBI Taxonomy" id="154046"/>
    <lineage>
        <taxon>Bacteria</taxon>
        <taxon>Bacillati</taxon>
        <taxon>Bacillota</taxon>
        <taxon>Clostridia</taxon>
        <taxon>Lachnospirales</taxon>
        <taxon>Lachnospiraceae</taxon>
        <taxon>Hungatella</taxon>
    </lineage>
</organism>
<dbReference type="Pfam" id="PF04448">
    <property type="entry name" value="DUF551"/>
    <property type="match status" value="1"/>
</dbReference>
<sequence>MKAKLEVEMPEGCYDCQFCAGTECGVAEGMPTIDLFGEEGLRPKWCPLIPEEITRSRRDWYLKGYNDAKKERDWIPVSEQLPEGNGIYCLVTTIRSCRVEMAWYSNGDWYWNNSDQRMGGVVAWMPIPGKYRIV</sequence>
<protein>
    <submittedName>
        <fullName evidence="2">DUF551 domain-containing protein</fullName>
    </submittedName>
</protein>
<evidence type="ECO:0000259" key="1">
    <source>
        <dbReference type="Pfam" id="PF04448"/>
    </source>
</evidence>
<dbReference type="InterPro" id="IPR007539">
    <property type="entry name" value="DUF551"/>
</dbReference>
<evidence type="ECO:0000313" key="3">
    <source>
        <dbReference type="Proteomes" id="UP000261111"/>
    </source>
</evidence>
<proteinExistence type="predicted"/>
<dbReference type="AlphaFoldDB" id="A0A3E2WF12"/>
<accession>A0A3E2WF12</accession>
<gene>
    <name evidence="2" type="ORF">DWX41_20995</name>
</gene>
<evidence type="ECO:0000313" key="2">
    <source>
        <dbReference type="EMBL" id="RGC24889.1"/>
    </source>
</evidence>
<reference evidence="2 3" key="1">
    <citation type="submission" date="2018-08" db="EMBL/GenBank/DDBJ databases">
        <title>A genome reference for cultivated species of the human gut microbiota.</title>
        <authorList>
            <person name="Zou Y."/>
            <person name="Xue W."/>
            <person name="Luo G."/>
        </authorList>
    </citation>
    <scope>NUCLEOTIDE SEQUENCE [LARGE SCALE GENOMIC DNA]</scope>
    <source>
        <strain evidence="2 3">AF19-21</strain>
    </source>
</reference>
<dbReference type="EMBL" id="QVIA01000034">
    <property type="protein sequence ID" value="RGC24889.1"/>
    <property type="molecule type" value="Genomic_DNA"/>
</dbReference>